<dbReference type="FunFam" id="1.20.5.4090:FF:000001">
    <property type="entry name" value="leucine-rich repeat flightless-interacting protein 2 isoform X1"/>
    <property type="match status" value="1"/>
</dbReference>
<evidence type="ECO:0000256" key="1">
    <source>
        <dbReference type="ARBA" id="ARBA00008275"/>
    </source>
</evidence>
<evidence type="ECO:0000256" key="2">
    <source>
        <dbReference type="ARBA" id="ARBA00022687"/>
    </source>
</evidence>
<dbReference type="AlphaFoldDB" id="A0A8C6I6E0"/>
<feature type="compositionally biased region" description="Basic and acidic residues" evidence="6">
    <location>
        <begin position="52"/>
        <end position="61"/>
    </location>
</feature>
<feature type="coiled-coil region" evidence="5">
    <location>
        <begin position="171"/>
        <end position="264"/>
    </location>
</feature>
<protein>
    <recommendedName>
        <fullName evidence="4">Leucine-rich repeat flightless-interacting protein 2</fullName>
    </recommendedName>
</protein>
<feature type="region of interest" description="Disordered" evidence="6">
    <location>
        <begin position="52"/>
        <end position="144"/>
    </location>
</feature>
<feature type="compositionally biased region" description="Polar residues" evidence="6">
    <location>
        <begin position="78"/>
        <end position="89"/>
    </location>
</feature>
<evidence type="ECO:0000256" key="6">
    <source>
        <dbReference type="SAM" id="MobiDB-lite"/>
    </source>
</evidence>
<accession>A0A8C6I6E0</accession>
<dbReference type="PANTHER" id="PTHR19212:SF6">
    <property type="entry name" value="LEUCINE-RICH REPEAT FLIGHTLESS-INTERACTING PROTEIN 2"/>
    <property type="match status" value="1"/>
</dbReference>
<dbReference type="GO" id="GO:0006355">
    <property type="term" value="P:regulation of DNA-templated transcription"/>
    <property type="evidence" value="ECO:0007669"/>
    <property type="project" value="InterPro"/>
</dbReference>
<proteinExistence type="inferred from homology"/>
<name>A0A8C6I6E0_MUSSI</name>
<feature type="coiled-coil region" evidence="5">
    <location>
        <begin position="311"/>
        <end position="454"/>
    </location>
</feature>
<keyword evidence="8" id="KW-1185">Reference proteome</keyword>
<organism evidence="7 8">
    <name type="scientific">Mus spicilegus</name>
    <name type="common">Mound-building mouse</name>
    <dbReference type="NCBI Taxonomy" id="10103"/>
    <lineage>
        <taxon>Eukaryota</taxon>
        <taxon>Metazoa</taxon>
        <taxon>Chordata</taxon>
        <taxon>Craniata</taxon>
        <taxon>Vertebrata</taxon>
        <taxon>Euteleostomi</taxon>
        <taxon>Mammalia</taxon>
        <taxon>Eutheria</taxon>
        <taxon>Euarchontoglires</taxon>
        <taxon>Glires</taxon>
        <taxon>Rodentia</taxon>
        <taxon>Myomorpha</taxon>
        <taxon>Muroidea</taxon>
        <taxon>Muridae</taxon>
        <taxon>Murinae</taxon>
        <taxon>Mus</taxon>
        <taxon>Mus</taxon>
    </lineage>
</organism>
<evidence type="ECO:0000256" key="5">
    <source>
        <dbReference type="SAM" id="Coils"/>
    </source>
</evidence>
<evidence type="ECO:0000256" key="3">
    <source>
        <dbReference type="ARBA" id="ARBA00023054"/>
    </source>
</evidence>
<sequence length="462" mass="52641">MGTPGSGRKRTPVKDRFSAEDEALSNIAREAEARLAAKRAARAEARDIRMRELERQQREGVEDTLSLRSLGSHRSSSKDITGTHWSRASTPKRRDMMLDEKSDKQYAENYTRPSSRNSASATTPLSGNSSRRGSGDTSSLIDPDTSLSELRDIYDLKDQIHDVEGRYMQGLKELKESLSEVEEKYKKAMVSNAQLDNEKNNLIYQVDTLKDVIEEQEEQMAEFYRENEEKSKELERQKHMCSVLQHKMDELKEGLRQRDELIEKHGLVIIPDSTPNGDVHHEPVVGAITAVSQEAAQVLESAGEGPLDVRLRKLAGEKDELLSQIRKLKLQLEEERQKCSRNDGMSGDLAGLQNGSDLQFIEMQRDANRQISEYKFKLSKAEQDIATLEQSISRLEGQVLRYKTAAENAEKIEDELKAERRKLQRELRTAQDKIEEMEMTNSHLAKRLEKMKANRTALLAQQ</sequence>
<dbReference type="InterPro" id="IPR019139">
    <property type="entry name" value="LRRFIP1/2"/>
</dbReference>
<evidence type="ECO:0000313" key="8">
    <source>
        <dbReference type="Proteomes" id="UP000694415"/>
    </source>
</evidence>
<reference evidence="7" key="2">
    <citation type="submission" date="2025-09" db="UniProtKB">
        <authorList>
            <consortium name="Ensembl"/>
        </authorList>
    </citation>
    <scope>IDENTIFICATION</scope>
</reference>
<keyword evidence="3 5" id="KW-0175">Coiled coil</keyword>
<keyword evidence="2" id="KW-0879">Wnt signaling pathway</keyword>
<dbReference type="GO" id="GO:0016055">
    <property type="term" value="P:Wnt signaling pathway"/>
    <property type="evidence" value="ECO:0007669"/>
    <property type="project" value="UniProtKB-KW"/>
</dbReference>
<dbReference type="Ensembl" id="ENSMSIT00000039641.1">
    <property type="protein sequence ID" value="ENSMSIP00000031440.1"/>
    <property type="gene ID" value="ENSMSIG00000025718.1"/>
</dbReference>
<comment type="similarity">
    <text evidence="1">Belongs to the LRRFIP family.</text>
</comment>
<dbReference type="Pfam" id="PF09738">
    <property type="entry name" value="LRRFIP"/>
    <property type="match status" value="1"/>
</dbReference>
<feature type="compositionally biased region" description="Basic and acidic residues" evidence="6">
    <location>
        <begin position="92"/>
        <end position="106"/>
    </location>
</feature>
<dbReference type="GeneTree" id="ENSGT00530000063564"/>
<feature type="compositionally biased region" description="Polar residues" evidence="6">
    <location>
        <begin position="111"/>
        <end position="144"/>
    </location>
</feature>
<evidence type="ECO:0000313" key="7">
    <source>
        <dbReference type="Ensembl" id="ENSMSIP00000031440.1"/>
    </source>
</evidence>
<dbReference type="Gene3D" id="1.20.5.4090">
    <property type="match status" value="1"/>
</dbReference>
<dbReference type="PANTHER" id="PTHR19212">
    <property type="entry name" value="LEUCINE RICH REPEAT IN FLII INTERACTING PROTEIN"/>
    <property type="match status" value="1"/>
</dbReference>
<dbReference type="Proteomes" id="UP000694415">
    <property type="component" value="Unplaced"/>
</dbReference>
<reference evidence="7" key="1">
    <citation type="submission" date="2025-08" db="UniProtKB">
        <authorList>
            <consortium name="Ensembl"/>
        </authorList>
    </citation>
    <scope>IDENTIFICATION</scope>
</reference>
<evidence type="ECO:0000256" key="4">
    <source>
        <dbReference type="ARBA" id="ARBA00040512"/>
    </source>
</evidence>